<sequence length="67" mass="7692">MRMGTTVQQNEIVSSQTISSKTRSVEIITNFNNCNFIVQLSTEIKGDNAYKEIYILVFICAYSFFKI</sequence>
<keyword evidence="2" id="KW-1185">Reference proteome</keyword>
<dbReference type="EMBL" id="JAUDFV010000020">
    <property type="protein sequence ID" value="KAL2740273.1"/>
    <property type="molecule type" value="Genomic_DNA"/>
</dbReference>
<dbReference type="AlphaFoldDB" id="A0ABD2C5F7"/>
<organism evidence="1 2">
    <name type="scientific">Vespula squamosa</name>
    <name type="common">Southern yellow jacket</name>
    <name type="synonym">Wasp</name>
    <dbReference type="NCBI Taxonomy" id="30214"/>
    <lineage>
        <taxon>Eukaryota</taxon>
        <taxon>Metazoa</taxon>
        <taxon>Ecdysozoa</taxon>
        <taxon>Arthropoda</taxon>
        <taxon>Hexapoda</taxon>
        <taxon>Insecta</taxon>
        <taxon>Pterygota</taxon>
        <taxon>Neoptera</taxon>
        <taxon>Endopterygota</taxon>
        <taxon>Hymenoptera</taxon>
        <taxon>Apocrita</taxon>
        <taxon>Aculeata</taxon>
        <taxon>Vespoidea</taxon>
        <taxon>Vespidae</taxon>
        <taxon>Vespinae</taxon>
        <taxon>Vespula</taxon>
    </lineage>
</organism>
<reference evidence="1 2" key="1">
    <citation type="journal article" date="2024" name="Ann. Entomol. Soc. Am.">
        <title>Genomic analyses of the southern and eastern yellowjacket wasps (Hymenoptera: Vespidae) reveal evolutionary signatures of social life.</title>
        <authorList>
            <person name="Catto M.A."/>
            <person name="Caine P.B."/>
            <person name="Orr S.E."/>
            <person name="Hunt B.G."/>
            <person name="Goodisman M.A.D."/>
        </authorList>
    </citation>
    <scope>NUCLEOTIDE SEQUENCE [LARGE SCALE GENOMIC DNA]</scope>
    <source>
        <strain evidence="1">233</strain>
        <tissue evidence="1">Head and thorax</tissue>
    </source>
</reference>
<gene>
    <name evidence="1" type="ORF">V1478_000414</name>
</gene>
<accession>A0ABD2C5F7</accession>
<evidence type="ECO:0000313" key="1">
    <source>
        <dbReference type="EMBL" id="KAL2740273.1"/>
    </source>
</evidence>
<name>A0ABD2C5F7_VESSQ</name>
<evidence type="ECO:0000313" key="2">
    <source>
        <dbReference type="Proteomes" id="UP001607302"/>
    </source>
</evidence>
<protein>
    <submittedName>
        <fullName evidence="1">Uncharacterized protein</fullName>
    </submittedName>
</protein>
<dbReference type="Proteomes" id="UP001607302">
    <property type="component" value="Unassembled WGS sequence"/>
</dbReference>
<proteinExistence type="predicted"/>
<comment type="caution">
    <text evidence="1">The sequence shown here is derived from an EMBL/GenBank/DDBJ whole genome shotgun (WGS) entry which is preliminary data.</text>
</comment>